<dbReference type="EMBL" id="LAZR01006643">
    <property type="protein sequence ID" value="KKM90670.1"/>
    <property type="molecule type" value="Genomic_DNA"/>
</dbReference>
<evidence type="ECO:0000256" key="1">
    <source>
        <dbReference type="SAM" id="MobiDB-lite"/>
    </source>
</evidence>
<comment type="caution">
    <text evidence="2">The sequence shown here is derived from an EMBL/GenBank/DDBJ whole genome shotgun (WGS) entry which is preliminary data.</text>
</comment>
<gene>
    <name evidence="2" type="ORF">LCGC14_1236240</name>
</gene>
<protein>
    <submittedName>
        <fullName evidence="2">Uncharacterized protein</fullName>
    </submittedName>
</protein>
<sequence>MTDRDEAVSNVVEGIEEEEKRERGEEEIVTPQCRMGRRIRSGRH</sequence>
<feature type="region of interest" description="Disordered" evidence="1">
    <location>
        <begin position="1"/>
        <end position="28"/>
    </location>
</feature>
<proteinExistence type="predicted"/>
<reference evidence="2" key="1">
    <citation type="journal article" date="2015" name="Nature">
        <title>Complex archaea that bridge the gap between prokaryotes and eukaryotes.</title>
        <authorList>
            <person name="Spang A."/>
            <person name="Saw J.H."/>
            <person name="Jorgensen S.L."/>
            <person name="Zaremba-Niedzwiedzka K."/>
            <person name="Martijn J."/>
            <person name="Lind A.E."/>
            <person name="van Eijk R."/>
            <person name="Schleper C."/>
            <person name="Guy L."/>
            <person name="Ettema T.J."/>
        </authorList>
    </citation>
    <scope>NUCLEOTIDE SEQUENCE</scope>
</reference>
<organism evidence="2">
    <name type="scientific">marine sediment metagenome</name>
    <dbReference type="NCBI Taxonomy" id="412755"/>
    <lineage>
        <taxon>unclassified sequences</taxon>
        <taxon>metagenomes</taxon>
        <taxon>ecological metagenomes</taxon>
    </lineage>
</organism>
<evidence type="ECO:0000313" key="2">
    <source>
        <dbReference type="EMBL" id="KKM90670.1"/>
    </source>
</evidence>
<dbReference type="AlphaFoldDB" id="A0A0F9NP94"/>
<name>A0A0F9NP94_9ZZZZ</name>
<accession>A0A0F9NP94</accession>